<dbReference type="PANTHER" id="PTHR10003">
    <property type="entry name" value="SUPEROXIDE DISMUTASE CU-ZN -RELATED"/>
    <property type="match status" value="1"/>
</dbReference>
<sequence length="196" mass="20950">MFGIMRDGSLRFMVPFFLFLYSYSNACTKNSGSSKATGSIPGIATFVAPYDGQVHFVPLPNGRMQINGSVSGLPPNETLGVHVHETGDISNHCLNAGAHWSFVKRAAHGGPKTAYRHAGDLGNLQTDSDGVMQFNLDYLPVYNDPSHGFIGLVLAITDHEDDLGLGRNEESLKSGNAGMPLACAVIGRAKAEDKNI</sequence>
<evidence type="ECO:0000259" key="1">
    <source>
        <dbReference type="Pfam" id="PF00080"/>
    </source>
</evidence>
<dbReference type="InterPro" id="IPR036423">
    <property type="entry name" value="SOD-like_Cu/Zn_dom_sf"/>
</dbReference>
<dbReference type="OrthoDB" id="2015551at2759"/>
<dbReference type="InterPro" id="IPR024134">
    <property type="entry name" value="SOD_Cu/Zn_/chaperone"/>
</dbReference>
<dbReference type="SUPFAM" id="SSF49329">
    <property type="entry name" value="Cu,Zn superoxide dismutase-like"/>
    <property type="match status" value="1"/>
</dbReference>
<dbReference type="Proteomes" id="UP000286415">
    <property type="component" value="Unassembled WGS sequence"/>
</dbReference>
<feature type="domain" description="Superoxide dismutase copper/zinc binding" evidence="1">
    <location>
        <begin position="51"/>
        <end position="186"/>
    </location>
</feature>
<dbReference type="InParanoid" id="A0A3R7JN70"/>
<comment type="caution">
    <text evidence="2">The sequence shown here is derived from an EMBL/GenBank/DDBJ whole genome shotgun (WGS) entry which is preliminary data.</text>
</comment>
<proteinExistence type="predicted"/>
<dbReference type="STRING" id="79923.A0A3R7JN70"/>
<protein>
    <submittedName>
        <fullName evidence="2">Superoxide dismutase [Cu-Zn]</fullName>
    </submittedName>
</protein>
<organism evidence="2 3">
    <name type="scientific">Clonorchis sinensis</name>
    <name type="common">Chinese liver fluke</name>
    <dbReference type="NCBI Taxonomy" id="79923"/>
    <lineage>
        <taxon>Eukaryota</taxon>
        <taxon>Metazoa</taxon>
        <taxon>Spiralia</taxon>
        <taxon>Lophotrochozoa</taxon>
        <taxon>Platyhelminthes</taxon>
        <taxon>Trematoda</taxon>
        <taxon>Digenea</taxon>
        <taxon>Opisthorchiida</taxon>
        <taxon>Opisthorchiata</taxon>
        <taxon>Opisthorchiidae</taxon>
        <taxon>Clonorchis</taxon>
    </lineage>
</organism>
<accession>A0A3R7JN70</accession>
<dbReference type="Gene3D" id="2.60.40.200">
    <property type="entry name" value="Superoxide dismutase, copper/zinc binding domain"/>
    <property type="match status" value="1"/>
</dbReference>
<name>A0A3R7JN70_CLOSI</name>
<gene>
    <name evidence="2" type="ORF">CSKR_103902</name>
</gene>
<dbReference type="AlphaFoldDB" id="A0A3R7JN70"/>
<evidence type="ECO:0000313" key="2">
    <source>
        <dbReference type="EMBL" id="KAG5446025.1"/>
    </source>
</evidence>
<keyword evidence="3" id="KW-1185">Reference proteome</keyword>
<dbReference type="GO" id="GO:0006801">
    <property type="term" value="P:superoxide metabolic process"/>
    <property type="evidence" value="ECO:0007669"/>
    <property type="project" value="InterPro"/>
</dbReference>
<reference evidence="2 3" key="2">
    <citation type="journal article" date="2021" name="Genomics">
        <title>High-quality reference genome for Clonorchis sinensis.</title>
        <authorList>
            <person name="Young N.D."/>
            <person name="Stroehlein A.J."/>
            <person name="Kinkar L."/>
            <person name="Wang T."/>
            <person name="Sohn W.M."/>
            <person name="Chang B.C.H."/>
            <person name="Kaur P."/>
            <person name="Weisz D."/>
            <person name="Dudchenko O."/>
            <person name="Aiden E.L."/>
            <person name="Korhonen P.K."/>
            <person name="Gasser R.B."/>
        </authorList>
    </citation>
    <scope>NUCLEOTIDE SEQUENCE [LARGE SCALE GENOMIC DNA]</scope>
    <source>
        <strain evidence="2">Cs-k2</strain>
    </source>
</reference>
<reference evidence="2 3" key="1">
    <citation type="journal article" date="2018" name="Biotechnol. Adv.">
        <title>Improved genomic resources and new bioinformatic workflow for the carcinogenic parasite Clonorchis sinensis: Biotechnological implications.</title>
        <authorList>
            <person name="Wang D."/>
            <person name="Korhonen P.K."/>
            <person name="Gasser R.B."/>
            <person name="Young N.D."/>
        </authorList>
    </citation>
    <scope>NUCLEOTIDE SEQUENCE [LARGE SCALE GENOMIC DNA]</scope>
    <source>
        <strain evidence="2">Cs-k2</strain>
    </source>
</reference>
<dbReference type="InterPro" id="IPR001424">
    <property type="entry name" value="SOD_Cu_Zn_dom"/>
</dbReference>
<evidence type="ECO:0000313" key="3">
    <source>
        <dbReference type="Proteomes" id="UP000286415"/>
    </source>
</evidence>
<dbReference type="EMBL" id="NIRI02000056">
    <property type="protein sequence ID" value="KAG5446025.1"/>
    <property type="molecule type" value="Genomic_DNA"/>
</dbReference>
<dbReference type="Pfam" id="PF00080">
    <property type="entry name" value="Sod_Cu"/>
    <property type="match status" value="1"/>
</dbReference>
<dbReference type="PRINTS" id="PR00068">
    <property type="entry name" value="CUZNDISMTASE"/>
</dbReference>
<dbReference type="GO" id="GO:0005507">
    <property type="term" value="F:copper ion binding"/>
    <property type="evidence" value="ECO:0007669"/>
    <property type="project" value="InterPro"/>
</dbReference>